<proteinExistence type="predicted"/>
<sequence length="103" mass="11432">MTTADVLLRASPAVRRSATVHIFKVGELVLLKPSFQYASAAGVYRITATLPWSEGQPQYRIQSDEERYERVAPQDSLERATASASGDNSRAMLVKRTSGHRPR</sequence>
<dbReference type="AlphaFoldDB" id="A0A212L142"/>
<feature type="region of interest" description="Disordered" evidence="1">
    <location>
        <begin position="57"/>
        <end position="103"/>
    </location>
</feature>
<protein>
    <submittedName>
        <fullName evidence="2">Uncharacterized protein</fullName>
    </submittedName>
</protein>
<feature type="compositionally biased region" description="Basic and acidic residues" evidence="1">
    <location>
        <begin position="62"/>
        <end position="78"/>
    </location>
</feature>
<evidence type="ECO:0000256" key="1">
    <source>
        <dbReference type="SAM" id="MobiDB-lite"/>
    </source>
</evidence>
<evidence type="ECO:0000313" key="2">
    <source>
        <dbReference type="EMBL" id="SCM71250.1"/>
    </source>
</evidence>
<gene>
    <name evidence="2" type="ORF">KL86PLE_100070</name>
</gene>
<name>A0A212L142_9HYPH</name>
<accession>A0A212L142</accession>
<dbReference type="EMBL" id="FMJD01000002">
    <property type="protein sequence ID" value="SCM71250.1"/>
    <property type="molecule type" value="Genomic_DNA"/>
</dbReference>
<dbReference type="RefSeq" id="WP_288198918.1">
    <property type="nucleotide sequence ID" value="NZ_LT608334.1"/>
</dbReference>
<organism evidence="2">
    <name type="scientific">uncultured Pleomorphomonas sp</name>
    <dbReference type="NCBI Taxonomy" id="442121"/>
    <lineage>
        <taxon>Bacteria</taxon>
        <taxon>Pseudomonadati</taxon>
        <taxon>Pseudomonadota</taxon>
        <taxon>Alphaproteobacteria</taxon>
        <taxon>Hyphomicrobiales</taxon>
        <taxon>Pleomorphomonadaceae</taxon>
        <taxon>Pleomorphomonas</taxon>
        <taxon>environmental samples</taxon>
    </lineage>
</organism>
<reference evidence="2" key="1">
    <citation type="submission" date="2016-08" db="EMBL/GenBank/DDBJ databases">
        <authorList>
            <person name="Seilhamer J.J."/>
        </authorList>
    </citation>
    <scope>NUCLEOTIDE SEQUENCE</scope>
    <source>
        <strain evidence="2">86</strain>
    </source>
</reference>